<evidence type="ECO:0000256" key="1">
    <source>
        <dbReference type="SAM" id="MobiDB-lite"/>
    </source>
</evidence>
<dbReference type="EMBL" id="BMAV01023713">
    <property type="protein sequence ID" value="GFY79642.1"/>
    <property type="molecule type" value="Genomic_DNA"/>
</dbReference>
<reference evidence="2" key="1">
    <citation type="submission" date="2020-08" db="EMBL/GenBank/DDBJ databases">
        <title>Multicomponent nature underlies the extraordinary mechanical properties of spider dragline silk.</title>
        <authorList>
            <person name="Kono N."/>
            <person name="Nakamura H."/>
            <person name="Mori M."/>
            <person name="Yoshida Y."/>
            <person name="Ohtoshi R."/>
            <person name="Malay A.D."/>
            <person name="Moran D.A.P."/>
            <person name="Tomita M."/>
            <person name="Numata K."/>
            <person name="Arakawa K."/>
        </authorList>
    </citation>
    <scope>NUCLEOTIDE SEQUENCE</scope>
</reference>
<evidence type="ECO:0000313" key="2">
    <source>
        <dbReference type="EMBL" id="GFY79642.1"/>
    </source>
</evidence>
<accession>A0A8X7CUY8</accession>
<name>A0A8X7CUY8_9ARAC</name>
<comment type="caution">
    <text evidence="2">The sequence shown here is derived from an EMBL/GenBank/DDBJ whole genome shotgun (WGS) entry which is preliminary data.</text>
</comment>
<protein>
    <submittedName>
        <fullName evidence="2">Uncharacterized protein</fullName>
    </submittedName>
</protein>
<sequence length="97" mass="11175">MKSAVMYNRTQKSPSYRHKPHPKLLIPHNLLPRRKRLISFDLTQGKPLGPEQLYSSFSLTDEKVFMGEKYGIHSIPSKLLQCLVVNASTLCVRRLHC</sequence>
<evidence type="ECO:0000313" key="3">
    <source>
        <dbReference type="Proteomes" id="UP000886998"/>
    </source>
</evidence>
<organism evidence="2 3">
    <name type="scientific">Trichonephila inaurata madagascariensis</name>
    <dbReference type="NCBI Taxonomy" id="2747483"/>
    <lineage>
        <taxon>Eukaryota</taxon>
        <taxon>Metazoa</taxon>
        <taxon>Ecdysozoa</taxon>
        <taxon>Arthropoda</taxon>
        <taxon>Chelicerata</taxon>
        <taxon>Arachnida</taxon>
        <taxon>Araneae</taxon>
        <taxon>Araneomorphae</taxon>
        <taxon>Entelegynae</taxon>
        <taxon>Araneoidea</taxon>
        <taxon>Nephilidae</taxon>
        <taxon>Trichonephila</taxon>
        <taxon>Trichonephila inaurata</taxon>
    </lineage>
</organism>
<dbReference type="Proteomes" id="UP000886998">
    <property type="component" value="Unassembled WGS sequence"/>
</dbReference>
<keyword evidence="3" id="KW-1185">Reference proteome</keyword>
<dbReference type="AlphaFoldDB" id="A0A8X7CUY8"/>
<gene>
    <name evidence="2" type="ORF">TNIN_112961</name>
</gene>
<proteinExistence type="predicted"/>
<feature type="region of interest" description="Disordered" evidence="1">
    <location>
        <begin position="1"/>
        <end position="21"/>
    </location>
</feature>